<dbReference type="Gene3D" id="1.10.565.10">
    <property type="entry name" value="Retinoid X Receptor"/>
    <property type="match status" value="1"/>
</dbReference>
<gene>
    <name evidence="10" type="ORF">L3Y34_019162</name>
</gene>
<dbReference type="FunFam" id="1.10.565.10:FF:000100">
    <property type="entry name" value="Steroid hormone receptor family member cnr14"/>
    <property type="match status" value="1"/>
</dbReference>
<name>A0AAE9DNB9_CAEBR</name>
<keyword evidence="1" id="KW-0479">Metal-binding</keyword>
<reference evidence="10 11" key="1">
    <citation type="submission" date="2022-05" db="EMBL/GenBank/DDBJ databases">
        <title>Chromosome-level reference genomes for two strains of Caenorhabditis briggsae: an improved platform for comparative genomics.</title>
        <authorList>
            <person name="Stevens L."/>
            <person name="Andersen E.C."/>
        </authorList>
    </citation>
    <scope>NUCLEOTIDE SEQUENCE [LARGE SCALE GENOMIC DNA]</scope>
    <source>
        <strain evidence="10">QX1410_ONT</strain>
        <tissue evidence="10">Whole-organism</tissue>
    </source>
</reference>
<accession>A0AAE9DNB9</accession>
<evidence type="ECO:0000256" key="1">
    <source>
        <dbReference type="ARBA" id="ARBA00022723"/>
    </source>
</evidence>
<dbReference type="CDD" id="cd06916">
    <property type="entry name" value="NR_DBD_like"/>
    <property type="match status" value="1"/>
</dbReference>
<dbReference type="InterPro" id="IPR001628">
    <property type="entry name" value="Znf_hrmn_rcpt"/>
</dbReference>
<organism evidence="10 11">
    <name type="scientific">Caenorhabditis briggsae</name>
    <dbReference type="NCBI Taxonomy" id="6238"/>
    <lineage>
        <taxon>Eukaryota</taxon>
        <taxon>Metazoa</taxon>
        <taxon>Ecdysozoa</taxon>
        <taxon>Nematoda</taxon>
        <taxon>Chromadorea</taxon>
        <taxon>Rhabditida</taxon>
        <taxon>Rhabditina</taxon>
        <taxon>Rhabditomorpha</taxon>
        <taxon>Rhabditoidea</taxon>
        <taxon>Rhabditidae</taxon>
        <taxon>Peloderinae</taxon>
        <taxon>Caenorhabditis</taxon>
    </lineage>
</organism>
<dbReference type="AlphaFoldDB" id="A0AAE9DNB9"/>
<dbReference type="SMART" id="SM00399">
    <property type="entry name" value="ZnF_C4"/>
    <property type="match status" value="1"/>
</dbReference>
<keyword evidence="2" id="KW-0863">Zinc-finger</keyword>
<evidence type="ECO:0000256" key="7">
    <source>
        <dbReference type="ARBA" id="ARBA00023170"/>
    </source>
</evidence>
<evidence type="ECO:0000256" key="5">
    <source>
        <dbReference type="ARBA" id="ARBA00023125"/>
    </source>
</evidence>
<dbReference type="PANTHER" id="PTHR31379:SF1">
    <property type="entry name" value="F-BOX C PROTEIN-RELATED"/>
    <property type="match status" value="1"/>
</dbReference>
<dbReference type="GO" id="GO:0008270">
    <property type="term" value="F:zinc ion binding"/>
    <property type="evidence" value="ECO:0007669"/>
    <property type="project" value="UniProtKB-KW"/>
</dbReference>
<evidence type="ECO:0000313" key="11">
    <source>
        <dbReference type="Proteomes" id="UP000827892"/>
    </source>
</evidence>
<dbReference type="SUPFAM" id="SSF57716">
    <property type="entry name" value="Glucocorticoid receptor-like (DNA-binding domain)"/>
    <property type="match status" value="1"/>
</dbReference>
<dbReference type="InterPro" id="IPR021942">
    <property type="entry name" value="DUF3557"/>
</dbReference>
<sequence length="950" mass="110504">MTASRRFFDSYIPRRHRVNTPHKYRISVCVSRPHHDDHLSKCLVRVYQAFIFDIHIIRLTILAKIVEDPTRPGRPGQKSKNRNMNNGSLNYESLKTIILHTEANLRIKMNQRMPKIRCADKAVPLRVNSLELEEYSTTINNSYYILGIYRNFQTTEDVPQFIKMFNDRCGVPYDLDKYGFKTSSYSSPILPGDVSFREENRIFLPKDTDEVERRYERRLQLNDGLEPNRQDFIRFNLLPFHYQRNNIQPPYSSCIRFTLKQEHQKRVEQYSYNIKLFEAAKELNHIIFDGRSVIKVNKFEMRGTGIVHRLPIGFKVSANRISIRLEYISRVAAILESTSSSLKKLELLYMSKSFENLQHDVVMNAKKLLFQLEDFTVLSTALKNLPNKNIEIHFARQIPTLEQYYGFIQCWMSTQREIGSSYSFGLVDEKMGNSLLNLVRARNEITEQTARCVTIIKEERKRKNEIILKENQTQKNQRFEWFFEMSHEELTYTTLEKSPLCTINPYNQNTNTPTDGMIVKLEFDEPDEKWSHDPSNLQYIKQESENQMSSEPISAAQNNTVYGDPHQSSSNNSIAYNQQFINSRESTVSPAASASCGPYPYFVRGDKASGLHYGVMSCEGCKAFFRRTKSRQTYYFCRRVKSCEISRENRICQYCRYQKCLQVGMTKDTLHEARRQRYVASKKLLPAADLEFLEKANKIVVLHMNTCNYKTETVKKLAKKEIGLAFGTDDRLNRLSAWKFYLPFMDKEIQNAICFVRDLPEMEFISSVEKTAILKNNIFGIYLIRIIRSLSIDGMILQDGRFINVEILRLLFGDVATEMTALGDYCSRSEADDSAYGLLAALVLVEQLPLDYQNELSLETVTGMVETQEYLRISMQKNMQFRKNKEITLKQLNNVLVGVNNINKMLEKSFLEFLRTAAKQGDLVLPIVFQEVLNLNVNQETANNQEPNQN</sequence>
<evidence type="ECO:0000256" key="2">
    <source>
        <dbReference type="ARBA" id="ARBA00022771"/>
    </source>
</evidence>
<evidence type="ECO:0000256" key="4">
    <source>
        <dbReference type="ARBA" id="ARBA00023015"/>
    </source>
</evidence>
<dbReference type="PROSITE" id="PS51030">
    <property type="entry name" value="NUCLEAR_REC_DBD_2"/>
    <property type="match status" value="1"/>
</dbReference>
<evidence type="ECO:0000259" key="9">
    <source>
        <dbReference type="PROSITE" id="PS51030"/>
    </source>
</evidence>
<dbReference type="Pfam" id="PF12078">
    <property type="entry name" value="DUF3557"/>
    <property type="match status" value="1"/>
</dbReference>
<proteinExistence type="predicted"/>
<keyword evidence="8" id="KW-0539">Nucleus</keyword>
<keyword evidence="7" id="KW-0675">Receptor</keyword>
<evidence type="ECO:0000256" key="6">
    <source>
        <dbReference type="ARBA" id="ARBA00023163"/>
    </source>
</evidence>
<keyword evidence="3" id="KW-0862">Zinc</keyword>
<dbReference type="Gene3D" id="3.30.50.10">
    <property type="entry name" value="Erythroid Transcription Factor GATA-1, subunit A"/>
    <property type="match status" value="1"/>
</dbReference>
<dbReference type="SUPFAM" id="SSF48508">
    <property type="entry name" value="Nuclear receptor ligand-binding domain"/>
    <property type="match status" value="1"/>
</dbReference>
<dbReference type="EMBL" id="CP090892">
    <property type="protein sequence ID" value="ULU07918.1"/>
    <property type="molecule type" value="Genomic_DNA"/>
</dbReference>
<evidence type="ECO:0000256" key="3">
    <source>
        <dbReference type="ARBA" id="ARBA00022833"/>
    </source>
</evidence>
<dbReference type="PANTHER" id="PTHR31379">
    <property type="entry name" value="F-BOX C PROTEIN-RELATED-RELATED"/>
    <property type="match status" value="1"/>
</dbReference>
<dbReference type="Pfam" id="PF00105">
    <property type="entry name" value="zf-C4"/>
    <property type="match status" value="1"/>
</dbReference>
<dbReference type="GO" id="GO:0003700">
    <property type="term" value="F:DNA-binding transcription factor activity"/>
    <property type="evidence" value="ECO:0007669"/>
    <property type="project" value="InterPro"/>
</dbReference>
<evidence type="ECO:0000256" key="8">
    <source>
        <dbReference type="ARBA" id="ARBA00023242"/>
    </source>
</evidence>
<dbReference type="InterPro" id="IPR013088">
    <property type="entry name" value="Znf_NHR/GATA"/>
</dbReference>
<protein>
    <recommendedName>
        <fullName evidence="9">Nuclear receptor domain-containing protein</fullName>
    </recommendedName>
</protein>
<keyword evidence="4" id="KW-0805">Transcription regulation</keyword>
<keyword evidence="5" id="KW-0238">DNA-binding</keyword>
<dbReference type="GO" id="GO:0043565">
    <property type="term" value="F:sequence-specific DNA binding"/>
    <property type="evidence" value="ECO:0007669"/>
    <property type="project" value="InterPro"/>
</dbReference>
<dbReference type="InterPro" id="IPR035500">
    <property type="entry name" value="NHR-like_dom_sf"/>
</dbReference>
<feature type="domain" description="Nuclear receptor" evidence="9">
    <location>
        <begin position="590"/>
        <end position="672"/>
    </location>
</feature>
<dbReference type="PRINTS" id="PR00047">
    <property type="entry name" value="STROIDFINGER"/>
</dbReference>
<dbReference type="Proteomes" id="UP000827892">
    <property type="component" value="Chromosome II"/>
</dbReference>
<evidence type="ECO:0000313" key="10">
    <source>
        <dbReference type="EMBL" id="ULU07918.1"/>
    </source>
</evidence>
<keyword evidence="6" id="KW-0804">Transcription</keyword>